<reference evidence="3" key="2">
    <citation type="submission" date="2015-01" db="EMBL/GenBank/DDBJ databases">
        <title>Evolutionary Origins and Diversification of the Mycorrhizal Mutualists.</title>
        <authorList>
            <consortium name="DOE Joint Genome Institute"/>
            <consortium name="Mycorrhizal Genomics Consortium"/>
            <person name="Kohler A."/>
            <person name="Kuo A."/>
            <person name="Nagy L.G."/>
            <person name="Floudas D."/>
            <person name="Copeland A."/>
            <person name="Barry K.W."/>
            <person name="Cichocki N."/>
            <person name="Veneault-Fourrey C."/>
            <person name="LaButti K."/>
            <person name="Lindquist E.A."/>
            <person name="Lipzen A."/>
            <person name="Lundell T."/>
            <person name="Morin E."/>
            <person name="Murat C."/>
            <person name="Riley R."/>
            <person name="Ohm R."/>
            <person name="Sun H."/>
            <person name="Tunlid A."/>
            <person name="Henrissat B."/>
            <person name="Grigoriev I.V."/>
            <person name="Hibbett D.S."/>
            <person name="Martin F."/>
        </authorList>
    </citation>
    <scope>NUCLEOTIDE SEQUENCE [LARGE SCALE GENOMIC DNA]</scope>
    <source>
        <strain evidence="3">F 1598</strain>
    </source>
</reference>
<dbReference type="EMBL" id="KN832975">
    <property type="protein sequence ID" value="KIM89420.1"/>
    <property type="molecule type" value="Genomic_DNA"/>
</dbReference>
<dbReference type="HOGENOM" id="CLU_1587128_0_0_1"/>
<dbReference type="OrthoDB" id="205514at2759"/>
<reference evidence="2 3" key="1">
    <citation type="submission" date="2014-04" db="EMBL/GenBank/DDBJ databases">
        <authorList>
            <consortium name="DOE Joint Genome Institute"/>
            <person name="Kuo A."/>
            <person name="Tarkka M."/>
            <person name="Buscot F."/>
            <person name="Kohler A."/>
            <person name="Nagy L.G."/>
            <person name="Floudas D."/>
            <person name="Copeland A."/>
            <person name="Barry K.W."/>
            <person name="Cichocki N."/>
            <person name="Veneault-Fourrey C."/>
            <person name="LaButti K."/>
            <person name="Lindquist E.A."/>
            <person name="Lipzen A."/>
            <person name="Lundell T."/>
            <person name="Morin E."/>
            <person name="Murat C."/>
            <person name="Sun H."/>
            <person name="Tunlid A."/>
            <person name="Henrissat B."/>
            <person name="Grigoriev I.V."/>
            <person name="Hibbett D.S."/>
            <person name="Martin F."/>
            <person name="Nordberg H.P."/>
            <person name="Cantor M.N."/>
            <person name="Hua S.X."/>
        </authorList>
    </citation>
    <scope>NUCLEOTIDE SEQUENCE [LARGE SCALE GENOMIC DNA]</scope>
    <source>
        <strain evidence="2 3">F 1598</strain>
    </source>
</reference>
<dbReference type="SUPFAM" id="SSF47802">
    <property type="entry name" value="DNA polymerase beta, N-terminal domain-like"/>
    <property type="match status" value="1"/>
</dbReference>
<proteinExistence type="predicted"/>
<dbReference type="Proteomes" id="UP000054166">
    <property type="component" value="Unassembled WGS sequence"/>
</dbReference>
<gene>
    <name evidence="2" type="ORF">PILCRDRAFT_224455</name>
</gene>
<dbReference type="InterPro" id="IPR027421">
    <property type="entry name" value="DNA_pol_lamdba_lyase_dom_sf"/>
</dbReference>
<evidence type="ECO:0000313" key="3">
    <source>
        <dbReference type="Proteomes" id="UP000054166"/>
    </source>
</evidence>
<evidence type="ECO:0000256" key="1">
    <source>
        <dbReference type="SAM" id="MobiDB-lite"/>
    </source>
</evidence>
<dbReference type="InParanoid" id="A0A0C3FYU8"/>
<sequence length="168" mass="18843">MQNAPVECTRTRVRQKDGSSAAEIKSKGNGGQESETRVPSLCFRRVPFPVLQASIMLHIVSRTCCNTRRAILISAMGRTYTSDAKGPNHDIIEMLTRNMHEENESPSRNVYKVKAFKSAISTLKQLDHPLRSVEEAGQASILFILEFTSFTETSNLAEGYRAWYSETN</sequence>
<dbReference type="STRING" id="765440.A0A0C3FYU8"/>
<protein>
    <submittedName>
        <fullName evidence="2">Uncharacterized protein</fullName>
    </submittedName>
</protein>
<name>A0A0C3FYU8_PILCF</name>
<feature type="region of interest" description="Disordered" evidence="1">
    <location>
        <begin position="1"/>
        <end position="36"/>
    </location>
</feature>
<organism evidence="2 3">
    <name type="scientific">Piloderma croceum (strain F 1598)</name>
    <dbReference type="NCBI Taxonomy" id="765440"/>
    <lineage>
        <taxon>Eukaryota</taxon>
        <taxon>Fungi</taxon>
        <taxon>Dikarya</taxon>
        <taxon>Basidiomycota</taxon>
        <taxon>Agaricomycotina</taxon>
        <taxon>Agaricomycetes</taxon>
        <taxon>Agaricomycetidae</taxon>
        <taxon>Atheliales</taxon>
        <taxon>Atheliaceae</taxon>
        <taxon>Piloderma</taxon>
    </lineage>
</organism>
<keyword evidence="3" id="KW-1185">Reference proteome</keyword>
<dbReference type="Gene3D" id="1.10.150.110">
    <property type="entry name" value="DNA polymerase beta, N-terminal domain-like"/>
    <property type="match status" value="1"/>
</dbReference>
<accession>A0A0C3FYU8</accession>
<dbReference type="AlphaFoldDB" id="A0A0C3FYU8"/>
<evidence type="ECO:0000313" key="2">
    <source>
        <dbReference type="EMBL" id="KIM89420.1"/>
    </source>
</evidence>